<dbReference type="GO" id="GO:0051959">
    <property type="term" value="F:dynein light intermediate chain binding"/>
    <property type="evidence" value="ECO:0007669"/>
    <property type="project" value="InterPro"/>
</dbReference>
<dbReference type="Proteomes" id="UP000887013">
    <property type="component" value="Unassembled WGS sequence"/>
</dbReference>
<dbReference type="GO" id="GO:0016887">
    <property type="term" value="F:ATP hydrolysis activity"/>
    <property type="evidence" value="ECO:0007669"/>
    <property type="project" value="InterPro"/>
</dbReference>
<dbReference type="OrthoDB" id="6418758at2759"/>
<dbReference type="GO" id="GO:0007018">
    <property type="term" value="P:microtubule-based movement"/>
    <property type="evidence" value="ECO:0007669"/>
    <property type="project" value="InterPro"/>
</dbReference>
<evidence type="ECO:0000313" key="2">
    <source>
        <dbReference type="EMBL" id="GFT64595.1"/>
    </source>
</evidence>
<dbReference type="PANTHER" id="PTHR45703:SF1">
    <property type="entry name" value="DYNEINS HEAVY CHAIN"/>
    <property type="match status" value="1"/>
</dbReference>
<dbReference type="EMBL" id="BMAW01068460">
    <property type="protein sequence ID" value="GFT64595.1"/>
    <property type="molecule type" value="Genomic_DNA"/>
</dbReference>
<feature type="domain" description="ATPase dynein-related AAA" evidence="1">
    <location>
        <begin position="1"/>
        <end position="142"/>
    </location>
</feature>
<dbReference type="Gene3D" id="3.40.50.300">
    <property type="entry name" value="P-loop containing nucleotide triphosphate hydrolases"/>
    <property type="match status" value="1"/>
</dbReference>
<gene>
    <name evidence="2" type="primary">Dnah12</name>
    <name evidence="2" type="ORF">NPIL_666921</name>
</gene>
<evidence type="ECO:0000259" key="1">
    <source>
        <dbReference type="Pfam" id="PF07728"/>
    </source>
</evidence>
<evidence type="ECO:0000313" key="3">
    <source>
        <dbReference type="Proteomes" id="UP000887013"/>
    </source>
</evidence>
<dbReference type="AlphaFoldDB" id="A0A8X6PDB2"/>
<reference evidence="2" key="1">
    <citation type="submission" date="2020-08" db="EMBL/GenBank/DDBJ databases">
        <title>Multicomponent nature underlies the extraordinary mechanical properties of spider dragline silk.</title>
        <authorList>
            <person name="Kono N."/>
            <person name="Nakamura H."/>
            <person name="Mori M."/>
            <person name="Yoshida Y."/>
            <person name="Ohtoshi R."/>
            <person name="Malay A.D."/>
            <person name="Moran D.A.P."/>
            <person name="Tomita M."/>
            <person name="Numata K."/>
            <person name="Arakawa K."/>
        </authorList>
    </citation>
    <scope>NUCLEOTIDE SEQUENCE</scope>
</reference>
<comment type="caution">
    <text evidence="2">The sequence shown here is derived from an EMBL/GenBank/DDBJ whole genome shotgun (WGS) entry which is preliminary data.</text>
</comment>
<accession>A0A8X6PDB2</accession>
<dbReference type="FunFam" id="3.40.50.300:FF:006054">
    <property type="entry name" value="Uncharacterized protein"/>
    <property type="match status" value="1"/>
</dbReference>
<dbReference type="InterPro" id="IPR011704">
    <property type="entry name" value="ATPase_dyneun-rel_AAA"/>
</dbReference>
<organism evidence="2 3">
    <name type="scientific">Nephila pilipes</name>
    <name type="common">Giant wood spider</name>
    <name type="synonym">Nephila maculata</name>
    <dbReference type="NCBI Taxonomy" id="299642"/>
    <lineage>
        <taxon>Eukaryota</taxon>
        <taxon>Metazoa</taxon>
        <taxon>Ecdysozoa</taxon>
        <taxon>Arthropoda</taxon>
        <taxon>Chelicerata</taxon>
        <taxon>Arachnida</taxon>
        <taxon>Araneae</taxon>
        <taxon>Araneomorphae</taxon>
        <taxon>Entelegynae</taxon>
        <taxon>Araneoidea</taxon>
        <taxon>Nephilidae</taxon>
        <taxon>Nephila</taxon>
    </lineage>
</organism>
<dbReference type="Pfam" id="PF07728">
    <property type="entry name" value="AAA_5"/>
    <property type="match status" value="1"/>
</dbReference>
<keyword evidence="3" id="KW-1185">Reference proteome</keyword>
<sequence length="204" mass="22814">MLVGPPNSGKTCVLQILADTLCLLKEKGVLEEEAVIYRTVNPKSITMGQLFGEFDPVTHEWTDGIVAIIFREFAFSSNPHRKWVVFDGPVDTLWIESMNTVLDDNKKLCLMSGEIIQMSNSMSLIFEVMDLSQASPATVSRCGMIYMEATALGWEPKVQSWMNLLPEVWGLENMAAIYALCAWLIPSSTTFLRKNCKVHSLSSN</sequence>
<dbReference type="GO" id="GO:0005524">
    <property type="term" value="F:ATP binding"/>
    <property type="evidence" value="ECO:0007669"/>
    <property type="project" value="InterPro"/>
</dbReference>
<dbReference type="InterPro" id="IPR027417">
    <property type="entry name" value="P-loop_NTPase"/>
</dbReference>
<protein>
    <submittedName>
        <fullName evidence="2">Dynein heavy chain 12, axonemal</fullName>
    </submittedName>
</protein>
<dbReference type="InterPro" id="IPR026983">
    <property type="entry name" value="DHC"/>
</dbReference>
<dbReference type="GO" id="GO:0030286">
    <property type="term" value="C:dynein complex"/>
    <property type="evidence" value="ECO:0007669"/>
    <property type="project" value="InterPro"/>
</dbReference>
<dbReference type="GO" id="GO:0045505">
    <property type="term" value="F:dynein intermediate chain binding"/>
    <property type="evidence" value="ECO:0007669"/>
    <property type="project" value="InterPro"/>
</dbReference>
<dbReference type="PANTHER" id="PTHR45703">
    <property type="entry name" value="DYNEIN HEAVY CHAIN"/>
    <property type="match status" value="1"/>
</dbReference>
<dbReference type="SUPFAM" id="SSF52540">
    <property type="entry name" value="P-loop containing nucleoside triphosphate hydrolases"/>
    <property type="match status" value="1"/>
</dbReference>
<name>A0A8X6PDB2_NEPPI</name>
<proteinExistence type="predicted"/>